<dbReference type="PANTHER" id="PTHR10192:SF5">
    <property type="entry name" value="GEPHYRIN"/>
    <property type="match status" value="1"/>
</dbReference>
<dbReference type="SUPFAM" id="SSF63867">
    <property type="entry name" value="MoeA C-terminal domain-like"/>
    <property type="match status" value="1"/>
</dbReference>
<dbReference type="InterPro" id="IPR001453">
    <property type="entry name" value="MoaB/Mog_dom"/>
</dbReference>
<dbReference type="UniPathway" id="UPA00344"/>
<comment type="catalytic activity">
    <reaction evidence="10">
        <text>adenylyl-molybdopterin + molybdate = Mo-molybdopterin + AMP + H(+)</text>
        <dbReference type="Rhea" id="RHEA:35047"/>
        <dbReference type="ChEBI" id="CHEBI:15378"/>
        <dbReference type="ChEBI" id="CHEBI:36264"/>
        <dbReference type="ChEBI" id="CHEBI:62727"/>
        <dbReference type="ChEBI" id="CHEBI:71302"/>
        <dbReference type="ChEBI" id="CHEBI:456215"/>
        <dbReference type="EC" id="2.10.1.1"/>
    </reaction>
</comment>
<accession>A0A1Y1CEN0</accession>
<dbReference type="InterPro" id="IPR038987">
    <property type="entry name" value="MoeA-like"/>
</dbReference>
<dbReference type="FunFam" id="2.170.190.11:FF:000001">
    <property type="entry name" value="Molybdopterin molybdenumtransferase"/>
    <property type="match status" value="1"/>
</dbReference>
<dbReference type="NCBIfam" id="NF045515">
    <property type="entry name" value="Glp_gephyrin"/>
    <property type="match status" value="1"/>
</dbReference>
<evidence type="ECO:0000256" key="2">
    <source>
        <dbReference type="ARBA" id="ARBA00002901"/>
    </source>
</evidence>
<name>A0A1Y1CEN0_9BACT</name>
<dbReference type="GO" id="GO:0061599">
    <property type="term" value="F:molybdopterin molybdotransferase activity"/>
    <property type="evidence" value="ECO:0007669"/>
    <property type="project" value="UniProtKB-UniRule"/>
</dbReference>
<keyword evidence="7 11" id="KW-0479">Metal-binding</keyword>
<dbReference type="Proteomes" id="UP000218267">
    <property type="component" value="Chromosome"/>
</dbReference>
<protein>
    <recommendedName>
        <fullName evidence="11">Molybdopterin molybdenumtransferase</fullName>
        <ecNumber evidence="11">2.10.1.1</ecNumber>
    </recommendedName>
</protein>
<reference evidence="13 14" key="1">
    <citation type="journal article" date="2018" name="Mar. Genomics">
        <title>Complete genome sequence of Marinifilaceae bacterium strain SPP2, isolated from the Antarctic marine sediment.</title>
        <authorList>
            <person name="Watanabe M."/>
            <person name="Kojima H."/>
            <person name="Fukui M."/>
        </authorList>
    </citation>
    <scope>NUCLEOTIDE SEQUENCE [LARGE SCALE GENOMIC DNA]</scope>
    <source>
        <strain evidence="13 14">SPP2</strain>
    </source>
</reference>
<comment type="pathway">
    <text evidence="3 11">Cofactor biosynthesis; molybdopterin biosynthesis.</text>
</comment>
<dbReference type="SUPFAM" id="SSF63882">
    <property type="entry name" value="MoeA N-terminal region -like"/>
    <property type="match status" value="1"/>
</dbReference>
<evidence type="ECO:0000256" key="8">
    <source>
        <dbReference type="ARBA" id="ARBA00022842"/>
    </source>
</evidence>
<comment type="function">
    <text evidence="2 11">Catalyzes the insertion of molybdate into adenylated molybdopterin with the concomitant release of AMP.</text>
</comment>
<keyword evidence="5 11" id="KW-0500">Molybdenum</keyword>
<evidence type="ECO:0000256" key="1">
    <source>
        <dbReference type="ARBA" id="ARBA00001946"/>
    </source>
</evidence>
<keyword evidence="8 11" id="KW-0460">Magnesium</keyword>
<evidence type="ECO:0000256" key="3">
    <source>
        <dbReference type="ARBA" id="ARBA00005046"/>
    </source>
</evidence>
<evidence type="ECO:0000256" key="6">
    <source>
        <dbReference type="ARBA" id="ARBA00022679"/>
    </source>
</evidence>
<evidence type="ECO:0000313" key="14">
    <source>
        <dbReference type="Proteomes" id="UP000218267"/>
    </source>
</evidence>
<keyword evidence="9 11" id="KW-0501">Molybdenum cofactor biosynthesis</keyword>
<dbReference type="Gene3D" id="3.40.980.10">
    <property type="entry name" value="MoaB/Mog-like domain"/>
    <property type="match status" value="1"/>
</dbReference>
<dbReference type="FunFam" id="3.40.980.10:FF:000004">
    <property type="entry name" value="Molybdopterin molybdenumtransferase"/>
    <property type="match status" value="1"/>
</dbReference>
<dbReference type="InterPro" id="IPR005110">
    <property type="entry name" value="MoeA_linker/N"/>
</dbReference>
<dbReference type="AlphaFoldDB" id="A0A1Y1CEN0"/>
<dbReference type="OrthoDB" id="9804758at2"/>
<evidence type="ECO:0000313" key="13">
    <source>
        <dbReference type="EMBL" id="BAX78784.1"/>
    </source>
</evidence>
<evidence type="ECO:0000256" key="11">
    <source>
        <dbReference type="RuleBase" id="RU365090"/>
    </source>
</evidence>
<keyword evidence="6 11" id="KW-0808">Transferase</keyword>
<evidence type="ECO:0000259" key="12">
    <source>
        <dbReference type="SMART" id="SM00852"/>
    </source>
</evidence>
<comment type="cofactor">
    <cofactor evidence="1 11">
        <name>Mg(2+)</name>
        <dbReference type="ChEBI" id="CHEBI:18420"/>
    </cofactor>
</comment>
<feature type="domain" description="MoaB/Mog" evidence="12">
    <location>
        <begin position="172"/>
        <end position="310"/>
    </location>
</feature>
<evidence type="ECO:0000256" key="10">
    <source>
        <dbReference type="ARBA" id="ARBA00047317"/>
    </source>
</evidence>
<dbReference type="Gene3D" id="2.40.340.10">
    <property type="entry name" value="MoeA, C-terminal, domain IV"/>
    <property type="match status" value="1"/>
</dbReference>
<dbReference type="CDD" id="cd00887">
    <property type="entry name" value="MoeA"/>
    <property type="match status" value="1"/>
</dbReference>
<dbReference type="RefSeq" id="WP_096427701.1">
    <property type="nucleotide sequence ID" value="NZ_AP018042.1"/>
</dbReference>
<dbReference type="Pfam" id="PF03454">
    <property type="entry name" value="MoeA_C"/>
    <property type="match status" value="1"/>
</dbReference>
<dbReference type="EMBL" id="AP018042">
    <property type="protein sequence ID" value="BAX78784.1"/>
    <property type="molecule type" value="Genomic_DNA"/>
</dbReference>
<dbReference type="Gene3D" id="3.90.105.10">
    <property type="entry name" value="Molybdopterin biosynthesis moea protein, domain 2"/>
    <property type="match status" value="1"/>
</dbReference>
<dbReference type="Pfam" id="PF00994">
    <property type="entry name" value="MoCF_biosynth"/>
    <property type="match status" value="1"/>
</dbReference>
<dbReference type="PANTHER" id="PTHR10192">
    <property type="entry name" value="MOLYBDOPTERIN BIOSYNTHESIS PROTEIN"/>
    <property type="match status" value="1"/>
</dbReference>
<evidence type="ECO:0000256" key="5">
    <source>
        <dbReference type="ARBA" id="ARBA00022505"/>
    </source>
</evidence>
<dbReference type="SMART" id="SM00852">
    <property type="entry name" value="MoCF_biosynth"/>
    <property type="match status" value="1"/>
</dbReference>
<dbReference type="Gene3D" id="2.170.190.11">
    <property type="entry name" value="Molybdopterin biosynthesis moea protein, domain 3"/>
    <property type="match status" value="1"/>
</dbReference>
<dbReference type="SUPFAM" id="SSF53218">
    <property type="entry name" value="Molybdenum cofactor biosynthesis proteins"/>
    <property type="match status" value="1"/>
</dbReference>
<comment type="similarity">
    <text evidence="4 11">Belongs to the MoeA family.</text>
</comment>
<dbReference type="InterPro" id="IPR005111">
    <property type="entry name" value="MoeA_C_domain_IV"/>
</dbReference>
<dbReference type="GO" id="GO:0006777">
    <property type="term" value="P:Mo-molybdopterin cofactor biosynthetic process"/>
    <property type="evidence" value="ECO:0007669"/>
    <property type="project" value="UniProtKB-UniRule"/>
</dbReference>
<dbReference type="InterPro" id="IPR036425">
    <property type="entry name" value="MoaB/Mog-like_dom_sf"/>
</dbReference>
<evidence type="ECO:0000256" key="7">
    <source>
        <dbReference type="ARBA" id="ARBA00022723"/>
    </source>
</evidence>
<dbReference type="EC" id="2.10.1.1" evidence="11"/>
<keyword evidence="14" id="KW-1185">Reference proteome</keyword>
<evidence type="ECO:0000256" key="9">
    <source>
        <dbReference type="ARBA" id="ARBA00023150"/>
    </source>
</evidence>
<organism evidence="13 14">
    <name type="scientific">Labilibaculum antarcticum</name>
    <dbReference type="NCBI Taxonomy" id="1717717"/>
    <lineage>
        <taxon>Bacteria</taxon>
        <taxon>Pseudomonadati</taxon>
        <taxon>Bacteroidota</taxon>
        <taxon>Bacteroidia</taxon>
        <taxon>Marinilabiliales</taxon>
        <taxon>Marinifilaceae</taxon>
        <taxon>Labilibaculum</taxon>
    </lineage>
</organism>
<dbReference type="GO" id="GO:0005829">
    <property type="term" value="C:cytosol"/>
    <property type="evidence" value="ECO:0007669"/>
    <property type="project" value="TreeGrafter"/>
</dbReference>
<dbReference type="InterPro" id="IPR036688">
    <property type="entry name" value="MoeA_C_domain_IV_sf"/>
</dbReference>
<dbReference type="NCBIfam" id="TIGR00177">
    <property type="entry name" value="molyb_syn"/>
    <property type="match status" value="1"/>
</dbReference>
<proteinExistence type="inferred from homology"/>
<sequence length="391" mass="43296">MITFHEALKTVKHATKKLDTEIINLADCLNRVVAEDVLSDMSLPPFNKSAMDGYACKQSDLANNLEVLEVIAAGSAPTKTVGTNQCSKIMTGAMVPEGADTVIMIEHTEQINDNHIHFTKEKTKSNICLKGEDILENDVVLKKGTRLKAQHISVLASVGCANPVVYKQPKVATIATGSELVEPDQKPEISQIRNVNSWQLQAQLQKMGIKGDNKGIVLDSKQATKEAMIKSLEENDVLIISGGVSVGDFDFIPQILKELGFNIWFHTLMVKPGKHTVFATCKEKYVLGLPGNPVSSFVQFELLGKPLLYRLMGYDYNAPMVRMPIASDYKRKRADRLEFLPVRFNADNQVVPIKYHGSAHINAFTSANGIMLIPTDVDEFMEGEFVHVRQL</sequence>
<evidence type="ECO:0000256" key="4">
    <source>
        <dbReference type="ARBA" id="ARBA00010763"/>
    </source>
</evidence>
<dbReference type="GO" id="GO:0046872">
    <property type="term" value="F:metal ion binding"/>
    <property type="evidence" value="ECO:0007669"/>
    <property type="project" value="UniProtKB-UniRule"/>
</dbReference>
<dbReference type="Pfam" id="PF03453">
    <property type="entry name" value="MoeA_N"/>
    <property type="match status" value="1"/>
</dbReference>
<reference evidence="14" key="2">
    <citation type="journal article" date="2020" name="Antonie Van Leeuwenhoek">
        <title>Labilibaculum antarcticum sp. nov., a novel facultative anaerobic, psychrotorelant bacterium isolated from marine sediment of Antarctica.</title>
        <authorList>
            <person name="Watanabe M."/>
            <person name="Kojima H."/>
            <person name="Fukui M."/>
        </authorList>
    </citation>
    <scope>NUCLEOTIDE SEQUENCE [LARGE SCALE GENOMIC DNA]</scope>
    <source>
        <strain evidence="14">SPP2</strain>
    </source>
</reference>
<dbReference type="KEGG" id="mbas:ALGA_0389"/>
<gene>
    <name evidence="13" type="ORF">ALGA_0389</name>
</gene>
<dbReference type="InterPro" id="IPR036135">
    <property type="entry name" value="MoeA_linker/N_sf"/>
</dbReference>